<dbReference type="EMBL" id="MZNU01000097">
    <property type="protein sequence ID" value="OWP04652.1"/>
    <property type="molecule type" value="Genomic_DNA"/>
</dbReference>
<dbReference type="InParanoid" id="A0A218ZA60"/>
<dbReference type="STRING" id="503106.A0A218ZA60"/>
<sequence>MVTLAESRDLIRFPVLPSSTDKEFIPYFSKSQDIPLSTLLEHFKRFEGELRKAYAQQPDHDVVKDRKDNLVLIFDGHELYIMSLKDVDRKANYSTAVVTSLKDFQRNFNLFSE</sequence>
<dbReference type="Proteomes" id="UP000242519">
    <property type="component" value="Unassembled WGS sequence"/>
</dbReference>
<dbReference type="AlphaFoldDB" id="A0A218ZA60"/>
<gene>
    <name evidence="1" type="ORF">B2J93_4466</name>
</gene>
<keyword evidence="2" id="KW-1185">Reference proteome</keyword>
<organism evidence="1 2">
    <name type="scientific">Diplocarpon coronariae</name>
    <dbReference type="NCBI Taxonomy" id="2795749"/>
    <lineage>
        <taxon>Eukaryota</taxon>
        <taxon>Fungi</taxon>
        <taxon>Dikarya</taxon>
        <taxon>Ascomycota</taxon>
        <taxon>Pezizomycotina</taxon>
        <taxon>Leotiomycetes</taxon>
        <taxon>Helotiales</taxon>
        <taxon>Drepanopezizaceae</taxon>
        <taxon>Diplocarpon</taxon>
    </lineage>
</organism>
<protein>
    <submittedName>
        <fullName evidence="1">Uncharacterized protein</fullName>
    </submittedName>
</protein>
<evidence type="ECO:0000313" key="1">
    <source>
        <dbReference type="EMBL" id="OWP04652.1"/>
    </source>
</evidence>
<proteinExistence type="predicted"/>
<accession>A0A218ZA60</accession>
<dbReference type="OrthoDB" id="539213at2759"/>
<evidence type="ECO:0000313" key="2">
    <source>
        <dbReference type="Proteomes" id="UP000242519"/>
    </source>
</evidence>
<reference evidence="1 2" key="1">
    <citation type="submission" date="2017-04" db="EMBL/GenBank/DDBJ databases">
        <title>Draft genome sequence of Marssonina coronaria NL1: causal agent of apple blotch.</title>
        <authorList>
            <person name="Cheng Q."/>
        </authorList>
    </citation>
    <scope>NUCLEOTIDE SEQUENCE [LARGE SCALE GENOMIC DNA]</scope>
    <source>
        <strain evidence="1 2">NL1</strain>
    </source>
</reference>
<comment type="caution">
    <text evidence="1">The sequence shown here is derived from an EMBL/GenBank/DDBJ whole genome shotgun (WGS) entry which is preliminary data.</text>
</comment>
<name>A0A218ZA60_9HELO</name>